<dbReference type="Pfam" id="PF20946">
    <property type="entry name" value="Ctf4_C"/>
    <property type="match status" value="1"/>
</dbReference>
<dbReference type="InterPro" id="IPR012677">
    <property type="entry name" value="Nucleotide-bd_a/b_plait_sf"/>
</dbReference>
<keyword evidence="7 31" id="KW-0853">WD repeat</keyword>
<comment type="subcellular location">
    <subcellularLocation>
        <location evidence="2">Mitochondrion inner membrane</location>
        <topology evidence="2">Single-pass membrane protein</topology>
    </subcellularLocation>
</comment>
<keyword evidence="29" id="KW-0349">Heme</keyword>
<comment type="similarity">
    <text evidence="5">Belongs to the cytochrome P450 family.</text>
</comment>
<dbReference type="InterPro" id="IPR056740">
    <property type="entry name" value="ILV_EDD_C"/>
</dbReference>
<dbReference type="PROSITE" id="PS50082">
    <property type="entry name" value="WD_REPEATS_2"/>
    <property type="match status" value="2"/>
</dbReference>
<dbReference type="SUPFAM" id="SSF54928">
    <property type="entry name" value="RNA-binding domain, RBD"/>
    <property type="match status" value="1"/>
</dbReference>
<dbReference type="InterPro" id="IPR036396">
    <property type="entry name" value="Cyt_P450_sf"/>
</dbReference>
<dbReference type="SUPFAM" id="SSF52016">
    <property type="entry name" value="LeuD/IlvD-like"/>
    <property type="match status" value="1"/>
</dbReference>
<evidence type="ECO:0000256" key="29">
    <source>
        <dbReference type="PIRSR" id="PIRSR602403-1"/>
    </source>
</evidence>
<dbReference type="PROSITE" id="PS00886">
    <property type="entry name" value="ILVD_EDD_1"/>
    <property type="match status" value="1"/>
</dbReference>
<dbReference type="PRINTS" id="PR00465">
    <property type="entry name" value="EP450IV"/>
</dbReference>
<dbReference type="Gene3D" id="2.130.10.10">
    <property type="entry name" value="YVTN repeat-like/Quinoprotein amine dehydrogenase"/>
    <property type="match status" value="2"/>
</dbReference>
<comment type="cofactor">
    <cofactor evidence="27">
        <name>[2Fe-2S] cluster</name>
        <dbReference type="ChEBI" id="CHEBI:190135"/>
    </cofactor>
</comment>
<dbReference type="SUPFAM" id="SSF50978">
    <property type="entry name" value="WD40 repeat-like"/>
    <property type="match status" value="1"/>
</dbReference>
<dbReference type="Pfam" id="PF00076">
    <property type="entry name" value="RRM_1"/>
    <property type="match status" value="1"/>
</dbReference>
<dbReference type="CDD" id="cd11040">
    <property type="entry name" value="CYP7_CYP8-like"/>
    <property type="match status" value="1"/>
</dbReference>
<keyword evidence="19" id="KW-0496">Mitochondrion</keyword>
<reference evidence="34" key="1">
    <citation type="journal article" date="2020" name="bioRxiv">
        <title>Genomic and phenotypic heterogeneity of clinical isolates of the human pathogens Aspergillus fumigatus, Aspergillus lentulus and Aspergillus fumigatiaffinis.</title>
        <authorList>
            <person name="dos Santos R.A.C."/>
            <person name="Steenwyk J.L."/>
            <person name="Rivero-Menendez O."/>
            <person name="Mead M.E."/>
            <person name="Silva L.P."/>
            <person name="Bastos R.W."/>
            <person name="Alastruey-Izquierdo A."/>
            <person name="Goldman G.H."/>
            <person name="Rokas A."/>
        </authorList>
    </citation>
    <scope>NUCLEOTIDE SEQUENCE</scope>
    <source>
        <strain evidence="34">CNM-CM6805</strain>
    </source>
</reference>
<protein>
    <recommendedName>
        <fullName evidence="6">Mitochondrial escape protein 2</fullName>
        <ecNumber evidence="26">4.2.1.9</ecNumber>
    </recommendedName>
</protein>
<dbReference type="SUPFAM" id="SSF48264">
    <property type="entry name" value="Cytochrome P450"/>
    <property type="match status" value="1"/>
</dbReference>
<dbReference type="GO" id="GO:0051536">
    <property type="term" value="F:iron-sulfur cluster binding"/>
    <property type="evidence" value="ECO:0007669"/>
    <property type="project" value="UniProtKB-KW"/>
</dbReference>
<comment type="catalytic activity">
    <reaction evidence="28">
        <text>(2R,3R)-2,3-dihydroxy-3-methylpentanoate = (S)-3-methyl-2-oxopentanoate + H2O</text>
        <dbReference type="Rhea" id="RHEA:27694"/>
        <dbReference type="ChEBI" id="CHEBI:15377"/>
        <dbReference type="ChEBI" id="CHEBI:35146"/>
        <dbReference type="ChEBI" id="CHEBI:49258"/>
        <dbReference type="EC" id="4.2.1.9"/>
    </reaction>
    <physiologicalReaction direction="left-to-right" evidence="28">
        <dbReference type="Rhea" id="RHEA:27695"/>
    </physiologicalReaction>
</comment>
<dbReference type="InterPro" id="IPR022100">
    <property type="entry name" value="WDHD1/CFT4_beta-prop_2nd"/>
</dbReference>
<dbReference type="NCBIfam" id="NF004784">
    <property type="entry name" value="PRK06131.1"/>
    <property type="match status" value="1"/>
</dbReference>
<comment type="similarity">
    <text evidence="3">Belongs to the IlvD/Edd family.</text>
</comment>
<dbReference type="SMART" id="SM00320">
    <property type="entry name" value="WD40"/>
    <property type="match status" value="6"/>
</dbReference>
<evidence type="ECO:0000256" key="1">
    <source>
        <dbReference type="ARBA" id="ARBA00001971"/>
    </source>
</evidence>
<evidence type="ECO:0000256" key="10">
    <source>
        <dbReference type="ARBA" id="ARBA00022723"/>
    </source>
</evidence>
<keyword evidence="8" id="KW-0507">mRNA processing</keyword>
<evidence type="ECO:0000256" key="21">
    <source>
        <dbReference type="ARBA" id="ARBA00023239"/>
    </source>
</evidence>
<comment type="pathway">
    <text evidence="25">Amino-acid biosynthesis; L-isoleucine biosynthesis; L-isoleucine from 2-oxobutanoate: step 3/4.</text>
</comment>
<dbReference type="InterPro" id="IPR036322">
    <property type="entry name" value="WD40_repeat_dom_sf"/>
</dbReference>
<dbReference type="InterPro" id="IPR042096">
    <property type="entry name" value="Dihydro-acid_dehy_C"/>
</dbReference>
<dbReference type="FunFam" id="2.130.10.10:FF:000790">
    <property type="entry name" value="Chromosome segregation protein (SepB)"/>
    <property type="match status" value="1"/>
</dbReference>
<dbReference type="InterPro" id="IPR037237">
    <property type="entry name" value="IlvD/EDD_N"/>
</dbReference>
<evidence type="ECO:0000256" key="4">
    <source>
        <dbReference type="ARBA" id="ARBA00010320"/>
    </source>
</evidence>
<dbReference type="Pfam" id="PF24817">
    <property type="entry name" value="WD40_WDHD1_1st"/>
    <property type="match status" value="1"/>
</dbReference>
<comment type="pathway">
    <text evidence="24">Amino-acid biosynthesis; L-valine biosynthesis; L-valine from pyruvate: step 3/4.</text>
</comment>
<dbReference type="Gene3D" id="1.10.630.10">
    <property type="entry name" value="Cytochrome P450"/>
    <property type="match status" value="1"/>
</dbReference>
<dbReference type="InterPro" id="IPR057646">
    <property type="entry name" value="WD40_WDHD1_1st"/>
</dbReference>
<sequence length="2832" mass="314828">MMRTRLPGLVARICQTPLSWKPPPTQLTRVRDARWSTSHAVSWLETGHIDLKEHEGLLFINNIFPSKLQWLLQGPLGGMRSYEDAVKRIDRPHLAASDTFQIIQRVVPKSLNIQVKEVVPRFREGGAFVKYTRPSNVNDDDIEASIKENLKEHPIRPWFNPFQEVQVCRVIGRPWIEDLYRLPSPRLKVAFHPVSPEASAADLNTETLYSLFRPYGKIRDIEKQPSDSKVSPRYAFVEFSRPKYAGMAKNCMHGFTVPEQEGGGKSGTRLKIKYERKIKLSMIKDWLLNHPRIVIPVLAALLAAITVTIFDPMRTFFIKLKIKSTLQTEENGVMQWIRKQVNKANIIYFGRKGADPRGLTAIWEDRQEDITRLQSWLMENVETFIVVHGPRGSGKRELVLDRALVDYKYKIVIDCKQIQDARGDSAKIARAASQVGYRPVFSWMNSISSFIDLAAQGMIGTKAGFSETLDAQLSNIWQNTATALKKVTLEHRKKNDKDSHLTDEEYLEAHPELRPVVVIDNYLHNASESSVVYDKITEWAAGLTAGNIAHVIFLTTDVSYAKPLSKALPNSVFRTITLGDCSLEVGRKFVVNHLAYESKDGKTQPRRAEELEDLDACIETLGGRVTDLEFMAHRIEAGETPRGAVNRIIEQSASEILKMFLLTPETIEQSWTHEQAWYLIKRLAECKDGALSYNEIVLSELFKENGEVTLRALEHAELISIAAVNGCPQTIRPGKPVLRAAFKKVTENKALSSRMDLAIISQKINKENKSIGKYEEELSLLGSLPRQPRELTDRIQWLLNKVYSSQNKIAKYEKESSLLQLSMDDVREWMWPTLLAIFLFSCLATRIITALKSWPDKRTDAGRPRLVRVVPYWIPWLGHSVPFGWDHIDFVRRARDYMNEAVFGIVLGGSKHDVVVSPSLTKAILASRGTSSTALINYALEKVGGDKGAIRNLSATDHHTIHHNIPNLLMREPFLTEASKVAKVITERETPNLVTFCRSVVDQAPWERRSEAEVIDGQEEPMAEVNLFALVRNFVGHISTSVSMGQAFLEAFPNLLDDMWDFDNRFPALSLGAPRWLPFPGLSAAYAARDRILDALAAYHQAFVSWDEGNDPGVKFRDLDDVSEPMKQRIRKFKELGLSPRSSAPGHLSLFWALNANSPNVVFWHILRIYSDPALLEEIRKEIAPFAKVHRPSREETGLPFQEPPKVSLDPDELIRSCPLLKASFYETMRLDSAGLSFREVTSDLTVTESPEDAAAASLAEPRTYRIEKGGNIIMAHGVVQRDPQLFSNPEQFDPLRFVVTDPDTGAPKADMHTIYPFGGGVSGCKGRALAERTILLFSAAIISTWDIEAASGKDFTIPEHRPSSGAYLPKNDIRSTTMQDDKAEYSPSGDYDLSAPISSNFGLRQGLTSYGDAHFSLFLRKVFIKALGYSEDALSRPIIGIINTFSGFNPCHANVPQLIEAAKRGIQLKGGLAIEFPTISIHESFSHPTSMFLRNLMSMDTEEMIRAQPLDACIMIGGCDKTVPAQLMGGISANKPVLPLVTGPMMPGSHRGQRIGACTDCRNNWAAFRAGDIDIEEISAINDELAPTIGTCGVMGTASTMACITAALGLMPLRGASAPAVSSGRVRIAEETGTHAVAAALAKRRPQDILSKESLLNAITVLQAIGGSTNAVVHLMAIVNRHPKLQGVITLDTFSEIGRSTPLLIDLKPSGDNYMNDFHNAGGMLALLLTLRPLLHLSAMTISGQTLGEVLNASPFRTFPFSQQVIRPLSNPLYPSSSLVVLRGNIAPDGAIIKASASKDRRLLSHTGPAVVFENPEDLAKRIDDPDLDVTKDSVLVLKGIGPIGNPGMPEAGLIPIPRKLASAGVKDMLRLSDGRMSGTAGGTIVLHISPESALPESPFGVVQTGDMITCDADNRKLNLEVSDEELKSRIEARKEEGSEVAKAWVDRTRRRGYRGLYERPAFPNWVKSHYAASTRPRARHALAVMLRIALSEKQALRPRGRPAHTPGTTVLTYTPDGRRIVTGGSNSAIRVYTVGEDGEPKTIDDGVDGNLGVVATNDSFIMGAEDGTVWKYGMNSGKMEQLLVRCALPVRDLAVSKDGEWVAVASDELTVKIVNIDDMTKVKYLREQAKGTKHVSFDPNGRYIAVSCTDGLLYIYSTFSEEPELVRKLDGVIRRLEAEDEATAKIAWHPDGTAFAAAEVTRDIAIYSVSEWKKEKVFSGGHNGDITSVSWSPNGALLATAGADGKILIWETKTQQVLHRYDFSNVINLAWHPTNNSLSFTTSDGELFIYDGFVPKDHQHHIQKPLQAAPIFPGVLAEVSGNAGRSLTSRPKESIERPGRGGTPDSLDDLLGSDQGMEDFVEDDDGAGYAEGVNLYGKRTNGHLDDIAGPAEKRLLTSYTKPKAHPPLQPGSTPWRGNRRYLCLNLTGCVWTVDQETHNTVTVEFYDRELHRDFHFTDPYLYDRACLNENGTLFSNNPTDGSPATIFYRPHETWTTRADWRTQLPQGELIRALALSDSYIVAVTTKDYVRVYTLFGTPYKVYRQKSPAVTCAAWRDYVMTIGNGPLGSDGLTATLMYSIENVKRDEVCQNEDVVALPEGSELRSVFFSDTGDPCIYDSEGVLLILQHWRTNGQARWVPLLDTKQLERLAGGRKEETYWPVAVAQEKFHCIILKGGDRYPYFPRPLLSEFDFRIPISDRPQKASDDEGDESRNDASARFEESFVRGNVLLSLFQDLLSSTNATPSQRAELARKEIELDKILLQMLAVECREGEERGMKALELVRMMKDRNRKMIEAAAKIAERYGRGVLEDKIRDLAERRYMGTGDDDELA</sequence>
<dbReference type="PROSITE" id="PS50102">
    <property type="entry name" value="RRM"/>
    <property type="match status" value="1"/>
</dbReference>
<evidence type="ECO:0000256" key="14">
    <source>
        <dbReference type="ARBA" id="ARBA00022946"/>
    </source>
</evidence>
<evidence type="ECO:0000256" key="6">
    <source>
        <dbReference type="ARBA" id="ARBA00020222"/>
    </source>
</evidence>
<evidence type="ECO:0000256" key="12">
    <source>
        <dbReference type="ARBA" id="ARBA00022792"/>
    </source>
</evidence>
<keyword evidence="13 30" id="KW-0694">RNA-binding</keyword>
<keyword evidence="20" id="KW-0472">Membrane</keyword>
<dbReference type="InterPro" id="IPR019775">
    <property type="entry name" value="WD40_repeat_CS"/>
</dbReference>
<evidence type="ECO:0000256" key="19">
    <source>
        <dbReference type="ARBA" id="ARBA00023128"/>
    </source>
</evidence>
<keyword evidence="35" id="KW-1185">Reference proteome</keyword>
<dbReference type="Proteomes" id="UP000653565">
    <property type="component" value="Unassembled WGS sequence"/>
</dbReference>
<dbReference type="InterPro" id="IPR000581">
    <property type="entry name" value="ILV_EDD_N"/>
</dbReference>
<comment type="cofactor">
    <cofactor evidence="1 29">
        <name>heme</name>
        <dbReference type="ChEBI" id="CHEBI:30413"/>
    </cofactor>
</comment>
<dbReference type="Pfam" id="PF24877">
    <property type="entry name" value="ILV_EDD_C"/>
    <property type="match status" value="1"/>
</dbReference>
<feature type="binding site" description="axial binding residue" evidence="29">
    <location>
        <position position="1325"/>
    </location>
    <ligand>
        <name>heme</name>
        <dbReference type="ChEBI" id="CHEBI:30413"/>
    </ligand>
    <ligandPart>
        <name>Fe</name>
        <dbReference type="ChEBI" id="CHEBI:18248"/>
    </ligandPart>
</feature>
<dbReference type="GO" id="GO:0003723">
    <property type="term" value="F:RNA binding"/>
    <property type="evidence" value="ECO:0007669"/>
    <property type="project" value="UniProtKB-UniRule"/>
</dbReference>
<evidence type="ECO:0000256" key="11">
    <source>
        <dbReference type="ARBA" id="ARBA00022737"/>
    </source>
</evidence>
<evidence type="ECO:0000256" key="20">
    <source>
        <dbReference type="ARBA" id="ARBA00023136"/>
    </source>
</evidence>
<dbReference type="PROSITE" id="PS50294">
    <property type="entry name" value="WD_REPEATS_REGION"/>
    <property type="match status" value="1"/>
</dbReference>
<dbReference type="FunFam" id="3.30.70.330:FF:000959">
    <property type="entry name" value="Mitochondrial escape protein 2"/>
    <property type="match status" value="1"/>
</dbReference>
<dbReference type="GO" id="GO:0006397">
    <property type="term" value="P:mRNA processing"/>
    <property type="evidence" value="ECO:0007669"/>
    <property type="project" value="UniProtKB-KW"/>
</dbReference>
<dbReference type="Pfam" id="PF00920">
    <property type="entry name" value="ILVD_EDD_N"/>
    <property type="match status" value="1"/>
</dbReference>
<dbReference type="InterPro" id="IPR048591">
    <property type="entry name" value="WDHD1/CFT4_hel"/>
</dbReference>
<feature type="repeat" description="WD" evidence="31">
    <location>
        <begin position="2003"/>
        <end position="2044"/>
    </location>
</feature>
<evidence type="ECO:0000313" key="34">
    <source>
        <dbReference type="EMBL" id="KAF4233661.1"/>
    </source>
</evidence>
<keyword evidence="14" id="KW-0809">Transit peptide</keyword>
<keyword evidence="11" id="KW-0677">Repeat</keyword>
<evidence type="ECO:0000256" key="32">
    <source>
        <dbReference type="SAM" id="MobiDB-lite"/>
    </source>
</evidence>
<dbReference type="Pfam" id="PF00067">
    <property type="entry name" value="p450"/>
    <property type="match status" value="1"/>
</dbReference>
<feature type="region of interest" description="Disordered" evidence="32">
    <location>
        <begin position="2325"/>
        <end position="2366"/>
    </location>
</feature>
<dbReference type="GO" id="GO:0004497">
    <property type="term" value="F:monooxygenase activity"/>
    <property type="evidence" value="ECO:0007669"/>
    <property type="project" value="InterPro"/>
</dbReference>
<keyword evidence="12" id="KW-0999">Mitochondrion inner membrane</keyword>
<reference evidence="34" key="2">
    <citation type="submission" date="2020-04" db="EMBL/GenBank/DDBJ databases">
        <authorList>
            <person name="Santos R.A.C."/>
            <person name="Steenwyk J.L."/>
            <person name="Rivero-Menendez O."/>
            <person name="Mead M.E."/>
            <person name="Silva L.P."/>
            <person name="Bastos R.W."/>
            <person name="Alastruey-Izquierdo A."/>
            <person name="Goldman G.H."/>
            <person name="Rokas A."/>
        </authorList>
    </citation>
    <scope>NUCLEOTIDE SEQUENCE</scope>
    <source>
        <strain evidence="34">CNM-CM6805</strain>
    </source>
</reference>
<dbReference type="InterPro" id="IPR020558">
    <property type="entry name" value="DiOHA_6PGluconate_deHydtase_CS"/>
</dbReference>
<feature type="domain" description="RRM" evidence="33">
    <location>
        <begin position="185"/>
        <end position="277"/>
    </location>
</feature>
<gene>
    <name evidence="34" type="ORF">CNMCM6805_009097</name>
</gene>
<dbReference type="EC" id="4.2.1.9" evidence="26"/>
<dbReference type="GO" id="GO:0016705">
    <property type="term" value="F:oxidoreductase activity, acting on paired donors, with incorporation or reduction of molecular oxygen"/>
    <property type="evidence" value="ECO:0007669"/>
    <property type="project" value="InterPro"/>
</dbReference>
<dbReference type="InterPro" id="IPR001128">
    <property type="entry name" value="Cyt_P450"/>
</dbReference>
<dbReference type="PANTHER" id="PTHR32198:SF2">
    <property type="entry name" value="MITOCHONDRIAL ESCAPE PROTEIN 2"/>
    <property type="match status" value="1"/>
</dbReference>
<dbReference type="GO" id="GO:0005506">
    <property type="term" value="F:iron ion binding"/>
    <property type="evidence" value="ECO:0007669"/>
    <property type="project" value="InterPro"/>
</dbReference>
<evidence type="ECO:0000259" key="33">
    <source>
        <dbReference type="PROSITE" id="PS50102"/>
    </source>
</evidence>
<evidence type="ECO:0000256" key="16">
    <source>
        <dbReference type="ARBA" id="ARBA00023002"/>
    </source>
</evidence>
<accession>A0A8H4H2U5</accession>
<dbReference type="InterPro" id="IPR001680">
    <property type="entry name" value="WD40_rpt"/>
</dbReference>
<keyword evidence="16" id="KW-0560">Oxidoreductase</keyword>
<dbReference type="GO" id="GO:0009082">
    <property type="term" value="P:branched-chain amino acid biosynthetic process"/>
    <property type="evidence" value="ECO:0007669"/>
    <property type="project" value="UniProtKB-ARBA"/>
</dbReference>
<dbReference type="InterPro" id="IPR002403">
    <property type="entry name" value="Cyt_P450_E_grp-IV"/>
</dbReference>
<keyword evidence="10 29" id="KW-0479">Metal-binding</keyword>
<evidence type="ECO:0000256" key="28">
    <source>
        <dbReference type="ARBA" id="ARBA00052865"/>
    </source>
</evidence>
<evidence type="ECO:0000256" key="5">
    <source>
        <dbReference type="ARBA" id="ARBA00010617"/>
    </source>
</evidence>
<feature type="compositionally biased region" description="Basic and acidic residues" evidence="32">
    <location>
        <begin position="2332"/>
        <end position="2341"/>
    </location>
</feature>
<dbReference type="SUPFAM" id="SSF143975">
    <property type="entry name" value="IlvD/EDD N-terminal domain-like"/>
    <property type="match status" value="1"/>
</dbReference>
<keyword evidence="15" id="KW-1133">Transmembrane helix</keyword>
<keyword evidence="9" id="KW-0812">Transmembrane</keyword>
<dbReference type="GO" id="GO:0020037">
    <property type="term" value="F:heme binding"/>
    <property type="evidence" value="ECO:0007669"/>
    <property type="project" value="InterPro"/>
</dbReference>
<dbReference type="FunFam" id="3.50.30.80:FF:000001">
    <property type="entry name" value="Dihydroxy-acid dehydratase"/>
    <property type="match status" value="1"/>
</dbReference>
<evidence type="ECO:0000256" key="18">
    <source>
        <dbReference type="ARBA" id="ARBA00023014"/>
    </source>
</evidence>
<comment type="catalytic activity">
    <reaction evidence="23">
        <text>(2R)-2,3-dihydroxy-3-methylbutanoate = 3-methyl-2-oxobutanoate + H2O</text>
        <dbReference type="Rhea" id="RHEA:24809"/>
        <dbReference type="ChEBI" id="CHEBI:11851"/>
        <dbReference type="ChEBI" id="CHEBI:15377"/>
        <dbReference type="ChEBI" id="CHEBI:49072"/>
        <dbReference type="EC" id="4.2.1.9"/>
    </reaction>
    <physiologicalReaction direction="left-to-right" evidence="23">
        <dbReference type="Rhea" id="RHEA:24810"/>
    </physiologicalReaction>
</comment>
<dbReference type="InterPro" id="IPR015943">
    <property type="entry name" value="WD40/YVTN_repeat-like_dom_sf"/>
</dbReference>
<evidence type="ECO:0000256" key="22">
    <source>
        <dbReference type="ARBA" id="ARBA00025276"/>
    </source>
</evidence>
<evidence type="ECO:0000256" key="13">
    <source>
        <dbReference type="ARBA" id="ARBA00022884"/>
    </source>
</evidence>
<dbReference type="InterPro" id="IPR035979">
    <property type="entry name" value="RBD_domain_sf"/>
</dbReference>
<evidence type="ECO:0000256" key="23">
    <source>
        <dbReference type="ARBA" id="ARBA00029304"/>
    </source>
</evidence>
<proteinExistence type="inferred from homology"/>
<evidence type="ECO:0000256" key="31">
    <source>
        <dbReference type="PROSITE-ProRule" id="PRU00221"/>
    </source>
</evidence>
<name>A0A8H4H2U5_9EURO</name>
<dbReference type="InterPro" id="IPR000504">
    <property type="entry name" value="RRM_dom"/>
</dbReference>
<evidence type="ECO:0000256" key="7">
    <source>
        <dbReference type="ARBA" id="ARBA00022574"/>
    </source>
</evidence>
<feature type="repeat" description="WD" evidence="31">
    <location>
        <begin position="2221"/>
        <end position="2262"/>
    </location>
</feature>
<evidence type="ECO:0000256" key="27">
    <source>
        <dbReference type="ARBA" id="ARBA00034078"/>
    </source>
</evidence>
<dbReference type="InterPro" id="IPR039627">
    <property type="entry name" value="Yme2_C"/>
</dbReference>
<dbReference type="PROSITE" id="PS00678">
    <property type="entry name" value="WD_REPEATS_1"/>
    <property type="match status" value="1"/>
</dbReference>
<keyword evidence="17 29" id="KW-0408">Iron</keyword>
<evidence type="ECO:0000313" key="35">
    <source>
        <dbReference type="Proteomes" id="UP000653565"/>
    </source>
</evidence>
<evidence type="ECO:0000256" key="15">
    <source>
        <dbReference type="ARBA" id="ARBA00022989"/>
    </source>
</evidence>
<dbReference type="Pfam" id="PF10443">
    <property type="entry name" value="RNA12"/>
    <property type="match status" value="1"/>
</dbReference>
<evidence type="ECO:0000256" key="26">
    <source>
        <dbReference type="ARBA" id="ARBA00029490"/>
    </source>
</evidence>
<evidence type="ECO:0000256" key="17">
    <source>
        <dbReference type="ARBA" id="ARBA00023004"/>
    </source>
</evidence>
<dbReference type="EMBL" id="JAAAPX010000076">
    <property type="protein sequence ID" value="KAF4233661.1"/>
    <property type="molecule type" value="Genomic_DNA"/>
</dbReference>
<dbReference type="GO" id="GO:0005743">
    <property type="term" value="C:mitochondrial inner membrane"/>
    <property type="evidence" value="ECO:0007669"/>
    <property type="project" value="UniProtKB-SubCell"/>
</dbReference>
<dbReference type="Gene3D" id="3.50.30.80">
    <property type="entry name" value="IlvD/EDD C-terminal domain-like"/>
    <property type="match status" value="1"/>
</dbReference>
<organism evidence="34 35">
    <name type="scientific">Aspergillus fumigatiaffinis</name>
    <dbReference type="NCBI Taxonomy" id="340414"/>
    <lineage>
        <taxon>Eukaryota</taxon>
        <taxon>Fungi</taxon>
        <taxon>Dikarya</taxon>
        <taxon>Ascomycota</taxon>
        <taxon>Pezizomycotina</taxon>
        <taxon>Eurotiomycetes</taxon>
        <taxon>Eurotiomycetidae</taxon>
        <taxon>Eurotiales</taxon>
        <taxon>Aspergillaceae</taxon>
        <taxon>Aspergillus</taxon>
        <taxon>Aspergillus subgen. Fumigati</taxon>
    </lineage>
</organism>
<evidence type="ECO:0000256" key="2">
    <source>
        <dbReference type="ARBA" id="ARBA00004434"/>
    </source>
</evidence>
<evidence type="ECO:0000256" key="25">
    <source>
        <dbReference type="ARBA" id="ARBA00029437"/>
    </source>
</evidence>
<dbReference type="InterPro" id="IPR018850">
    <property type="entry name" value="Mt_escape_2_C"/>
</dbReference>
<evidence type="ECO:0000256" key="9">
    <source>
        <dbReference type="ARBA" id="ARBA00022692"/>
    </source>
</evidence>
<evidence type="ECO:0000256" key="24">
    <source>
        <dbReference type="ARBA" id="ARBA00029436"/>
    </source>
</evidence>
<dbReference type="PANTHER" id="PTHR32198">
    <property type="entry name" value="MITOCHONDRIAL ESCAPE PROTEIN 2"/>
    <property type="match status" value="1"/>
</dbReference>
<dbReference type="GO" id="GO:0004160">
    <property type="term" value="F:dihydroxy-acid dehydratase activity"/>
    <property type="evidence" value="ECO:0007669"/>
    <property type="project" value="UniProtKB-EC"/>
</dbReference>
<comment type="function">
    <text evidence="22">Plays a role in maintaining the mitochondrial genome and in controlling the mtDNA escape. Involved in the regulation of mtDNA nucleotide structure and number. May have a dispensable role in early maturation of pre-rRNA.</text>
</comment>
<dbReference type="Pfam" id="PF12341">
    <property type="entry name" value="Mcl1_mid"/>
    <property type="match status" value="1"/>
</dbReference>
<evidence type="ECO:0000256" key="8">
    <source>
        <dbReference type="ARBA" id="ARBA00022664"/>
    </source>
</evidence>
<evidence type="ECO:0000256" key="3">
    <source>
        <dbReference type="ARBA" id="ARBA00006486"/>
    </source>
</evidence>
<dbReference type="Gene3D" id="3.30.70.330">
    <property type="match status" value="1"/>
</dbReference>
<keyword evidence="18" id="KW-0411">Iron-sulfur</keyword>
<evidence type="ECO:0000256" key="30">
    <source>
        <dbReference type="PROSITE-ProRule" id="PRU00176"/>
    </source>
</evidence>
<keyword evidence="21" id="KW-0456">Lyase</keyword>
<comment type="caution">
    <text evidence="34">The sequence shown here is derived from an EMBL/GenBank/DDBJ whole genome shotgun (WGS) entry which is preliminary data.</text>
</comment>
<comment type="similarity">
    <text evidence="4">Belongs to the YME2 family.</text>
</comment>